<dbReference type="EMBL" id="NBII01000003">
    <property type="protein sequence ID" value="PAV20793.1"/>
    <property type="molecule type" value="Genomic_DNA"/>
</dbReference>
<feature type="transmembrane region" description="Helical" evidence="1">
    <location>
        <begin position="43"/>
        <end position="61"/>
    </location>
</feature>
<evidence type="ECO:0000256" key="1">
    <source>
        <dbReference type="SAM" id="Phobius"/>
    </source>
</evidence>
<dbReference type="InParanoid" id="A0A286UMG4"/>
<dbReference type="AlphaFoldDB" id="A0A286UMG4"/>
<comment type="caution">
    <text evidence="2">The sequence shown here is derived from an EMBL/GenBank/DDBJ whole genome shotgun (WGS) entry which is preliminary data.</text>
</comment>
<dbReference type="Proteomes" id="UP000217199">
    <property type="component" value="Unassembled WGS sequence"/>
</dbReference>
<name>A0A286UMG4_9AGAM</name>
<gene>
    <name evidence="2" type="ORF">PNOK_0342000</name>
</gene>
<keyword evidence="3" id="KW-1185">Reference proteome</keyword>
<evidence type="ECO:0000313" key="2">
    <source>
        <dbReference type="EMBL" id="PAV20793.1"/>
    </source>
</evidence>
<keyword evidence="1" id="KW-1133">Transmembrane helix</keyword>
<keyword evidence="1" id="KW-0472">Membrane</keyword>
<keyword evidence="1" id="KW-0812">Transmembrane</keyword>
<sequence>MNKPNFKIWASDRQRSSHPRVNQRRCEAIPTWLLLVSDFFAPLSQWLPLAINFPAFWLLLISTSLRSSHHMPTSLAVLAPSCLDARVTSKTLVQHFVSMDFK</sequence>
<evidence type="ECO:0000313" key="3">
    <source>
        <dbReference type="Proteomes" id="UP000217199"/>
    </source>
</evidence>
<reference evidence="2 3" key="1">
    <citation type="journal article" date="2017" name="Mol. Ecol.">
        <title>Comparative and population genomic landscape of Phellinus noxius: A hypervariable fungus causing root rot in trees.</title>
        <authorList>
            <person name="Chung C.L."/>
            <person name="Lee T.J."/>
            <person name="Akiba M."/>
            <person name="Lee H.H."/>
            <person name="Kuo T.H."/>
            <person name="Liu D."/>
            <person name="Ke H.M."/>
            <person name="Yokoi T."/>
            <person name="Roa M.B."/>
            <person name="Lu M.J."/>
            <person name="Chang Y.Y."/>
            <person name="Ann P.J."/>
            <person name="Tsai J.N."/>
            <person name="Chen C.Y."/>
            <person name="Tzean S.S."/>
            <person name="Ota Y."/>
            <person name="Hattori T."/>
            <person name="Sahashi N."/>
            <person name="Liou R.F."/>
            <person name="Kikuchi T."/>
            <person name="Tsai I.J."/>
        </authorList>
    </citation>
    <scope>NUCLEOTIDE SEQUENCE [LARGE SCALE GENOMIC DNA]</scope>
    <source>
        <strain evidence="2 3">FFPRI411160</strain>
    </source>
</reference>
<accession>A0A286UMG4</accession>
<protein>
    <submittedName>
        <fullName evidence="2">Uncharacterized protein</fullName>
    </submittedName>
</protein>
<proteinExistence type="predicted"/>
<organism evidence="2 3">
    <name type="scientific">Pyrrhoderma noxium</name>
    <dbReference type="NCBI Taxonomy" id="2282107"/>
    <lineage>
        <taxon>Eukaryota</taxon>
        <taxon>Fungi</taxon>
        <taxon>Dikarya</taxon>
        <taxon>Basidiomycota</taxon>
        <taxon>Agaricomycotina</taxon>
        <taxon>Agaricomycetes</taxon>
        <taxon>Hymenochaetales</taxon>
        <taxon>Hymenochaetaceae</taxon>
        <taxon>Pyrrhoderma</taxon>
    </lineage>
</organism>